<dbReference type="SUPFAM" id="SSF56672">
    <property type="entry name" value="DNA/RNA polymerases"/>
    <property type="match status" value="1"/>
</dbReference>
<dbReference type="InterPro" id="IPR025188">
    <property type="entry name" value="DUF4113"/>
</dbReference>
<dbReference type="InterPro" id="IPR017961">
    <property type="entry name" value="DNA_pol_Y-fam_little_finger"/>
</dbReference>
<dbReference type="PANTHER" id="PTHR11076:SF34">
    <property type="entry name" value="PROTEIN UMUC"/>
    <property type="match status" value="1"/>
</dbReference>
<dbReference type="GO" id="GO:0009432">
    <property type="term" value="P:SOS response"/>
    <property type="evidence" value="ECO:0007669"/>
    <property type="project" value="UniProtKB-KW"/>
</dbReference>
<dbReference type="Gene3D" id="3.30.70.270">
    <property type="match status" value="1"/>
</dbReference>
<keyword evidence="3" id="KW-0741">SOS mutagenesis</keyword>
<dbReference type="RefSeq" id="WP_145675245.1">
    <property type="nucleotide sequence ID" value="NZ_VIWO01000018.1"/>
</dbReference>
<feature type="domain" description="UmuC" evidence="6">
    <location>
        <begin position="2"/>
        <end position="186"/>
    </location>
</feature>
<evidence type="ECO:0000313" key="8">
    <source>
        <dbReference type="Proteomes" id="UP000320811"/>
    </source>
</evidence>
<dbReference type="GO" id="GO:0006281">
    <property type="term" value="P:DNA repair"/>
    <property type="evidence" value="ECO:0007669"/>
    <property type="project" value="UniProtKB-KW"/>
</dbReference>
<name>A0A561P0X7_9BACT</name>
<evidence type="ECO:0000259" key="6">
    <source>
        <dbReference type="PROSITE" id="PS50173"/>
    </source>
</evidence>
<protein>
    <submittedName>
        <fullName evidence="7">DNA polymerase V</fullName>
    </submittedName>
</protein>
<dbReference type="Pfam" id="PF13438">
    <property type="entry name" value="DUF4113"/>
    <property type="match status" value="1"/>
</dbReference>
<keyword evidence="8" id="KW-1185">Reference proteome</keyword>
<keyword evidence="5" id="KW-0742">SOS response</keyword>
<dbReference type="InterPro" id="IPR050116">
    <property type="entry name" value="DNA_polymerase-Y"/>
</dbReference>
<dbReference type="GO" id="GO:0042276">
    <property type="term" value="P:error-prone translesion synthesis"/>
    <property type="evidence" value="ECO:0007669"/>
    <property type="project" value="TreeGrafter"/>
</dbReference>
<dbReference type="Pfam" id="PF00817">
    <property type="entry name" value="IMS"/>
    <property type="match status" value="1"/>
</dbReference>
<gene>
    <name evidence="7" type="ORF">FHW36_1188</name>
</gene>
<organism evidence="7 8">
    <name type="scientific">Chitinophaga polysaccharea</name>
    <dbReference type="NCBI Taxonomy" id="1293035"/>
    <lineage>
        <taxon>Bacteria</taxon>
        <taxon>Pseudomonadati</taxon>
        <taxon>Bacteroidota</taxon>
        <taxon>Chitinophagia</taxon>
        <taxon>Chitinophagales</taxon>
        <taxon>Chitinophagaceae</taxon>
        <taxon>Chitinophaga</taxon>
    </lineage>
</organism>
<comment type="caution">
    <text evidence="7">The sequence shown here is derived from an EMBL/GenBank/DDBJ whole genome shotgun (WGS) entry which is preliminary data.</text>
</comment>
<dbReference type="InterPro" id="IPR043502">
    <property type="entry name" value="DNA/RNA_pol_sf"/>
</dbReference>
<dbReference type="AlphaFoldDB" id="A0A561P0X7"/>
<dbReference type="OrthoDB" id="9808813at2"/>
<accession>A0A561P0X7</accession>
<dbReference type="GO" id="GO:0005829">
    <property type="term" value="C:cytosol"/>
    <property type="evidence" value="ECO:0007669"/>
    <property type="project" value="TreeGrafter"/>
</dbReference>
<proteinExistence type="inferred from homology"/>
<comment type="similarity">
    <text evidence="1">Belongs to the DNA polymerase type-Y family.</text>
</comment>
<sequence>MYALVDCNNFYASCQRVFEPRIRRLPVVVLSNNDGCIIARSNEAKDLGIKMGDLPFKMLDFLTANNVQIFSSNYTLYGDMSARVMQVIAAAAPKYEVYSIDEAFIDLQGVAINELEAFAKRLKRNILQATGLPVSVGIAPTKTLAKLANRWAKKHPETDGIHVLGTDQKVSVALQQTMVGDVWGIGRQYEQMLNRHNITTALQLSLTSESWIRKSMSVVGLRLVKELKGQSCILLEEMQPPKQNICTSRSFPEIITEKEDVRKWVMTHMASCAEKLRRQNSCASAIHVFLQTNPFRMQDKQYYRSITIPLLTPANNTPELLFYAGKALNAIYRPGYNYKKAGAMVLDLVPACERQGSLFDSVDRLRAEKLMNCIDSTNAIFGRNIVRYASQGYGERWQLRQARKSPSYTTRWQDVIKIQI</sequence>
<keyword evidence="2" id="KW-0227">DNA damage</keyword>
<keyword evidence="4" id="KW-0234">DNA repair</keyword>
<evidence type="ECO:0000256" key="4">
    <source>
        <dbReference type="ARBA" id="ARBA00023204"/>
    </source>
</evidence>
<evidence type="ECO:0000313" key="7">
    <source>
        <dbReference type="EMBL" id="TWF31714.1"/>
    </source>
</evidence>
<dbReference type="InterPro" id="IPR043128">
    <property type="entry name" value="Rev_trsase/Diguanyl_cyclase"/>
</dbReference>
<evidence type="ECO:0000256" key="3">
    <source>
        <dbReference type="ARBA" id="ARBA00023199"/>
    </source>
</evidence>
<evidence type="ECO:0000256" key="1">
    <source>
        <dbReference type="ARBA" id="ARBA00010945"/>
    </source>
</evidence>
<dbReference type="GO" id="GO:0003887">
    <property type="term" value="F:DNA-directed DNA polymerase activity"/>
    <property type="evidence" value="ECO:0007669"/>
    <property type="project" value="TreeGrafter"/>
</dbReference>
<evidence type="ECO:0000256" key="2">
    <source>
        <dbReference type="ARBA" id="ARBA00022763"/>
    </source>
</evidence>
<evidence type="ECO:0000256" key="5">
    <source>
        <dbReference type="ARBA" id="ARBA00023236"/>
    </source>
</evidence>
<dbReference type="Gene3D" id="3.40.1170.60">
    <property type="match status" value="1"/>
</dbReference>
<dbReference type="PANTHER" id="PTHR11076">
    <property type="entry name" value="DNA REPAIR POLYMERASE UMUC / TRANSFERASE FAMILY MEMBER"/>
    <property type="match status" value="1"/>
</dbReference>
<reference evidence="7 8" key="1">
    <citation type="submission" date="2019-06" db="EMBL/GenBank/DDBJ databases">
        <title>Sorghum-associated microbial communities from plants grown in Nebraska, USA.</title>
        <authorList>
            <person name="Schachtman D."/>
        </authorList>
    </citation>
    <scope>NUCLEOTIDE SEQUENCE [LARGE SCALE GENOMIC DNA]</scope>
    <source>
        <strain evidence="7 8">1209</strain>
    </source>
</reference>
<dbReference type="Proteomes" id="UP000320811">
    <property type="component" value="Unassembled WGS sequence"/>
</dbReference>
<dbReference type="GO" id="GO:0003684">
    <property type="term" value="F:damaged DNA binding"/>
    <property type="evidence" value="ECO:0007669"/>
    <property type="project" value="InterPro"/>
</dbReference>
<dbReference type="EMBL" id="VIWO01000018">
    <property type="protein sequence ID" value="TWF31714.1"/>
    <property type="molecule type" value="Genomic_DNA"/>
</dbReference>
<dbReference type="InterPro" id="IPR001126">
    <property type="entry name" value="UmuC"/>
</dbReference>
<dbReference type="CDD" id="cd01700">
    <property type="entry name" value="PolY_Pol_V_umuC"/>
    <property type="match status" value="1"/>
</dbReference>
<dbReference type="Pfam" id="PF11799">
    <property type="entry name" value="IMS_C"/>
    <property type="match status" value="1"/>
</dbReference>
<dbReference type="PROSITE" id="PS50173">
    <property type="entry name" value="UMUC"/>
    <property type="match status" value="1"/>
</dbReference>
<dbReference type="Gene3D" id="1.10.150.20">
    <property type="entry name" value="5' to 3' exonuclease, C-terminal subdomain"/>
    <property type="match status" value="1"/>
</dbReference>